<evidence type="ECO:0000313" key="2">
    <source>
        <dbReference type="EMBL" id="CEQ02508.1"/>
    </source>
</evidence>
<accession>A0A0C7QZQ4</accession>
<evidence type="ECO:0000256" key="1">
    <source>
        <dbReference type="SAM" id="Phobius"/>
    </source>
</evidence>
<dbReference type="AlphaFoldDB" id="A0A0C7QZQ4"/>
<evidence type="ECO:0000313" key="3">
    <source>
        <dbReference type="Proteomes" id="UP000049127"/>
    </source>
</evidence>
<feature type="transmembrane region" description="Helical" evidence="1">
    <location>
        <begin position="40"/>
        <end position="70"/>
    </location>
</feature>
<reference evidence="2 3" key="1">
    <citation type="submission" date="2015-01" db="EMBL/GenBank/DDBJ databases">
        <authorList>
            <person name="Aslett A.Martin."/>
            <person name="De Silva Nishadi"/>
        </authorList>
    </citation>
    <scope>NUCLEOTIDE SEQUENCE [LARGE SCALE GENOMIC DNA]</scope>
    <source>
        <strain evidence="2 3">R28058</strain>
    </source>
</reference>
<gene>
    <name evidence="2" type="ORF">R28058_02411</name>
</gene>
<protein>
    <submittedName>
        <fullName evidence="2">Uncharacterized protein</fullName>
    </submittedName>
</protein>
<dbReference type="EMBL" id="CEKZ01000003">
    <property type="protein sequence ID" value="CEQ02508.1"/>
    <property type="molecule type" value="Genomic_DNA"/>
</dbReference>
<organism evidence="2 3">
    <name type="scientific">Paraclostridium sordellii</name>
    <name type="common">Clostridium sordellii</name>
    <dbReference type="NCBI Taxonomy" id="1505"/>
    <lineage>
        <taxon>Bacteria</taxon>
        <taxon>Bacillati</taxon>
        <taxon>Bacillota</taxon>
        <taxon>Clostridia</taxon>
        <taxon>Peptostreptococcales</taxon>
        <taxon>Peptostreptococcaceae</taxon>
        <taxon>Paraclostridium</taxon>
    </lineage>
</organism>
<proteinExistence type="predicted"/>
<dbReference type="RefSeq" id="WP_055341233.1">
    <property type="nucleotide sequence ID" value="NZ_CDNI01000014.1"/>
</dbReference>
<name>A0A0C7QZQ4_PARSO</name>
<dbReference type="Proteomes" id="UP000049127">
    <property type="component" value="Unassembled WGS sequence"/>
</dbReference>
<keyword evidence="1" id="KW-0472">Membrane</keyword>
<feature type="transmembrane region" description="Helical" evidence="1">
    <location>
        <begin position="82"/>
        <end position="115"/>
    </location>
</feature>
<sequence>MNRAEFLKQITFQISKRTNRGKYIIVKKILEKILETVSKVLIVPPIVFTGVMVVGMLILLGMSIFTINFFQDFVYMMDTRLILGTIGIVISLVFMGLSIIGWPIYILVLIGGIWFIRSYRKFIKNHYLYKRANDFIDRV</sequence>
<dbReference type="OrthoDB" id="2088060at2"/>
<keyword evidence="1" id="KW-0812">Transmembrane</keyword>
<keyword evidence="1" id="KW-1133">Transmembrane helix</keyword>